<proteinExistence type="predicted"/>
<dbReference type="Proteomes" id="UP000799755">
    <property type="component" value="Unassembled WGS sequence"/>
</dbReference>
<gene>
    <name evidence="1" type="ORF">BDR25DRAFT_338615</name>
</gene>
<accession>A0ACB6RFC3</accession>
<evidence type="ECO:0000313" key="1">
    <source>
        <dbReference type="EMBL" id="KAF2477901.1"/>
    </source>
</evidence>
<reference evidence="1" key="1">
    <citation type="journal article" date="2020" name="Stud. Mycol.">
        <title>101 Dothideomycetes genomes: a test case for predicting lifestyles and emergence of pathogens.</title>
        <authorList>
            <person name="Haridas S."/>
            <person name="Albert R."/>
            <person name="Binder M."/>
            <person name="Bloem J."/>
            <person name="Labutti K."/>
            <person name="Salamov A."/>
            <person name="Andreopoulos B."/>
            <person name="Baker S."/>
            <person name="Barry K."/>
            <person name="Bills G."/>
            <person name="Bluhm B."/>
            <person name="Cannon C."/>
            <person name="Castanera R."/>
            <person name="Culley D."/>
            <person name="Daum C."/>
            <person name="Ezra D."/>
            <person name="Gonzalez J."/>
            <person name="Henrissat B."/>
            <person name="Kuo A."/>
            <person name="Liang C."/>
            <person name="Lipzen A."/>
            <person name="Lutzoni F."/>
            <person name="Magnuson J."/>
            <person name="Mondo S."/>
            <person name="Nolan M."/>
            <person name="Ohm R."/>
            <person name="Pangilinan J."/>
            <person name="Park H.-J."/>
            <person name="Ramirez L."/>
            <person name="Alfaro M."/>
            <person name="Sun H."/>
            <person name="Tritt A."/>
            <person name="Yoshinaga Y."/>
            <person name="Zwiers L.-H."/>
            <person name="Turgeon B."/>
            <person name="Goodwin S."/>
            <person name="Spatafora J."/>
            <person name="Crous P."/>
            <person name="Grigoriev I."/>
        </authorList>
    </citation>
    <scope>NUCLEOTIDE SEQUENCE</scope>
    <source>
        <strain evidence="1">ATCC 200398</strain>
    </source>
</reference>
<evidence type="ECO:0000313" key="2">
    <source>
        <dbReference type="Proteomes" id="UP000799755"/>
    </source>
</evidence>
<comment type="caution">
    <text evidence="1">The sequence shown here is derived from an EMBL/GenBank/DDBJ whole genome shotgun (WGS) entry which is preliminary data.</text>
</comment>
<organism evidence="1 2">
    <name type="scientific">Lindgomyces ingoldianus</name>
    <dbReference type="NCBI Taxonomy" id="673940"/>
    <lineage>
        <taxon>Eukaryota</taxon>
        <taxon>Fungi</taxon>
        <taxon>Dikarya</taxon>
        <taxon>Ascomycota</taxon>
        <taxon>Pezizomycotina</taxon>
        <taxon>Dothideomycetes</taxon>
        <taxon>Pleosporomycetidae</taxon>
        <taxon>Pleosporales</taxon>
        <taxon>Lindgomycetaceae</taxon>
        <taxon>Lindgomyces</taxon>
    </lineage>
</organism>
<name>A0ACB6RFC3_9PLEO</name>
<protein>
    <submittedName>
        <fullName evidence="1">Uncharacterized protein</fullName>
    </submittedName>
</protein>
<dbReference type="EMBL" id="MU003492">
    <property type="protein sequence ID" value="KAF2477901.1"/>
    <property type="molecule type" value="Genomic_DNA"/>
</dbReference>
<sequence>MFACNICGCTLGGYSFDQDGFTEGKWVNKVRALFIEERNWFSPSLSGVGHMDDPFDTVRAPRSSDDNYYDEDFIESKNVQFDSIEPSILADGSLHPATYTTGFFFHDSCYKLLQYACHLTPINIQTLNLYLRSFGVLASHGLVNWGHTYGGLFLSPDPHVRSIHPRLESCHPPGTSIYHKDPLLDDSFVRTLLQFHTLSHFDTVQLFPKVTSTRHASNECFETLPVELLELVLSYLPSRDVLHARIASRVLADIPLGQAFWRSRFSPGNEGDFLVEPLLFKKRLLTNSLFSDARVVYKATKSENCSLALANRRRVWGLVKPLSDALQSFALHQEFVGSVEPAGKQFATPWQPELDTEDTCRWDCAHGELLDGFTLPFHFGCRPLFKRSVSLLPQITVVKVSVLPFYDTTYVTGLRFCFVDGTESSIGYVLCDREVTLDTEGGLYGFRVAVGERGIHALSANGSHLVGDQASELKYKVVRLGQGSEVRMVKAYFDGMKMVHLAVPAYIHNPQGPYSMWTKAQGYAELLKVQAGS</sequence>
<keyword evidence="2" id="KW-1185">Reference proteome</keyword>